<dbReference type="OrthoDB" id="8970543at2"/>
<dbReference type="AlphaFoldDB" id="A0A1M7SMT3"/>
<dbReference type="PIRSF" id="PIRSF017082">
    <property type="entry name" value="YflP"/>
    <property type="match status" value="1"/>
</dbReference>
<keyword evidence="4" id="KW-1185">Reference proteome</keyword>
<dbReference type="InterPro" id="IPR005064">
    <property type="entry name" value="BUG"/>
</dbReference>
<dbReference type="Gene3D" id="3.40.190.150">
    <property type="entry name" value="Bordetella uptake gene, domain 1"/>
    <property type="match status" value="1"/>
</dbReference>
<reference evidence="3 4" key="1">
    <citation type="submission" date="2016-12" db="EMBL/GenBank/DDBJ databases">
        <authorList>
            <person name="Song W.-J."/>
            <person name="Kurnit D.M."/>
        </authorList>
    </citation>
    <scope>NUCLEOTIDE SEQUENCE [LARGE SCALE GENOMIC DNA]</scope>
    <source>
        <strain evidence="3 4">DSM 11393</strain>
    </source>
</reference>
<protein>
    <submittedName>
        <fullName evidence="3">Tripartite-type tricarboxylate transporter, receptor component TctC</fullName>
    </submittedName>
</protein>
<dbReference type="Pfam" id="PF03401">
    <property type="entry name" value="TctC"/>
    <property type="match status" value="1"/>
</dbReference>
<feature type="chain" id="PRO_5011958087" evidence="2">
    <location>
        <begin position="24"/>
        <end position="318"/>
    </location>
</feature>
<dbReference type="CDD" id="cd07012">
    <property type="entry name" value="PBP2_Bug_TTT"/>
    <property type="match status" value="1"/>
</dbReference>
<comment type="similarity">
    <text evidence="1">Belongs to the UPF0065 (bug) family.</text>
</comment>
<evidence type="ECO:0000313" key="4">
    <source>
        <dbReference type="Proteomes" id="UP000186469"/>
    </source>
</evidence>
<feature type="signal peptide" evidence="2">
    <location>
        <begin position="1"/>
        <end position="23"/>
    </location>
</feature>
<name>A0A1M7SMT3_9BACT</name>
<dbReference type="Gene3D" id="3.40.190.10">
    <property type="entry name" value="Periplasmic binding protein-like II"/>
    <property type="match status" value="1"/>
</dbReference>
<gene>
    <name evidence="3" type="ORF">SAMN02745728_01051</name>
</gene>
<accession>A0A1M7SMT3</accession>
<keyword evidence="3" id="KW-0675">Receptor</keyword>
<dbReference type="Proteomes" id="UP000186469">
    <property type="component" value="Unassembled WGS sequence"/>
</dbReference>
<dbReference type="InterPro" id="IPR042100">
    <property type="entry name" value="Bug_dom1"/>
</dbReference>
<evidence type="ECO:0000313" key="3">
    <source>
        <dbReference type="EMBL" id="SHN59777.1"/>
    </source>
</evidence>
<proteinExistence type="inferred from homology"/>
<evidence type="ECO:0000256" key="1">
    <source>
        <dbReference type="ARBA" id="ARBA00006987"/>
    </source>
</evidence>
<dbReference type="EMBL" id="FRDI01000004">
    <property type="protein sequence ID" value="SHN59777.1"/>
    <property type="molecule type" value="Genomic_DNA"/>
</dbReference>
<sequence length="318" mass="34479">MKMFFKSLLLFIVTLCTLLPANAADYPKRTITVVNAWLPGGQVELAFRPVMDEMMKSLGATMVLSPNAGAGGLIGTNKALQAKPDGYTLLLTTEGSMVSLVGLRNVRFGLDDWVSIGSYATGPLSLCINASESRFKTLEEFIAYAKENKGKVSIGITGKLSINHIAAALLIEAYGLDVRLVPFDGALQVVGAVGSGHIDAGISEMLYNTSIKGIAMYSKERNPNFPDIPTFTEKGYPQVNWGNHFALYASSKIPKESVTVLREAMTKAVNSPTSLDTLQKLHFNTIFLSGDELDALMRDRVAQLNKLVEKGVIEPEKQ</sequence>
<organism evidence="3 4">
    <name type="scientific">Desulfovibrio litoralis DSM 11393</name>
    <dbReference type="NCBI Taxonomy" id="1121455"/>
    <lineage>
        <taxon>Bacteria</taxon>
        <taxon>Pseudomonadati</taxon>
        <taxon>Thermodesulfobacteriota</taxon>
        <taxon>Desulfovibrionia</taxon>
        <taxon>Desulfovibrionales</taxon>
        <taxon>Desulfovibrionaceae</taxon>
        <taxon>Desulfovibrio</taxon>
    </lineage>
</organism>
<keyword evidence="2" id="KW-0732">Signal</keyword>
<evidence type="ECO:0000256" key="2">
    <source>
        <dbReference type="SAM" id="SignalP"/>
    </source>
</evidence>
<dbReference type="STRING" id="1121455.SAMN02745728_01051"/>
<dbReference type="PANTHER" id="PTHR42928">
    <property type="entry name" value="TRICARBOXYLATE-BINDING PROTEIN"/>
    <property type="match status" value="1"/>
</dbReference>
<dbReference type="PANTHER" id="PTHR42928:SF5">
    <property type="entry name" value="BLR1237 PROTEIN"/>
    <property type="match status" value="1"/>
</dbReference>